<comment type="caution">
    <text evidence="4">The sequence shown here is derived from an EMBL/GenBank/DDBJ whole genome shotgun (WGS) entry which is preliminary data.</text>
</comment>
<dbReference type="PANTHER" id="PTHR30329">
    <property type="entry name" value="STATOR ELEMENT OF FLAGELLAR MOTOR COMPLEX"/>
    <property type="match status" value="1"/>
</dbReference>
<name>A0AAW7TCQ6_BURVI</name>
<dbReference type="Pfam" id="PF00691">
    <property type="entry name" value="OmpA"/>
    <property type="match status" value="1"/>
</dbReference>
<dbReference type="InterPro" id="IPR050330">
    <property type="entry name" value="Bact_OuterMem_StrucFunc"/>
</dbReference>
<evidence type="ECO:0000256" key="1">
    <source>
        <dbReference type="PROSITE-ProRule" id="PRU00473"/>
    </source>
</evidence>
<evidence type="ECO:0000313" key="5">
    <source>
        <dbReference type="Proteomes" id="UP001171620"/>
    </source>
</evidence>
<keyword evidence="1 2" id="KW-0472">Membrane</keyword>
<feature type="transmembrane region" description="Helical" evidence="2">
    <location>
        <begin position="159"/>
        <end position="180"/>
    </location>
</feature>
<protein>
    <submittedName>
        <fullName evidence="4">OmpA family protein</fullName>
    </submittedName>
</protein>
<gene>
    <name evidence="4" type="ORF">QZM33_26590</name>
</gene>
<dbReference type="GO" id="GO:0016020">
    <property type="term" value="C:membrane"/>
    <property type="evidence" value="ECO:0007669"/>
    <property type="project" value="UniProtKB-UniRule"/>
</dbReference>
<evidence type="ECO:0000313" key="4">
    <source>
        <dbReference type="EMBL" id="MDN7798513.1"/>
    </source>
</evidence>
<dbReference type="Gene3D" id="3.30.1330.60">
    <property type="entry name" value="OmpA-like domain"/>
    <property type="match status" value="1"/>
</dbReference>
<keyword evidence="2" id="KW-1133">Transmembrane helix</keyword>
<sequence length="506" mass="56798">MQRNTQKNSKTGVFRLNVQRNSADDPPLKERWDAYNTIASLFYKISAAIGAIVVFAYLFEIGFFPTGLTTAEVIFFVFVAMGFGLVYLVLLGFGATSAIWLVNLIVWFRNSLRFRRRRGKTGWKSWRASQKWQIRWVHRVRFRSTRLARRGFHPLHPELRGVVYTIVSILLCLFLVSLTLTADASSFQRLMVGIFVGGFIALVFSNGDPKGAKNRKTRKGYWMSAWFRLLLAVALPLFMLIMLRGAMDLVHVVFQQLGIRMMNVSVEVPVTEQESVQRISDALNRPLVDCHRSGKGERFLIHHVNVLWTGIGSTTYLSFEVKNPLHPGWFGPDPKPLQEASLRLDSSMVHVLEAKPSLNPCFDLPSDMLFGTAKYDLTSEAVTTLKALVSSIQADGRVEQIVVRGHSDARRIGGQMEREVGDNQRLSELRAEAVAAELKKLLNVQGLKITSEGAGSREPKVKCPVGAATTPYEAQQCNAPNRRVEIRITYAANPKPVAGRAQENQH</sequence>
<dbReference type="Proteomes" id="UP001171620">
    <property type="component" value="Unassembled WGS sequence"/>
</dbReference>
<feature type="transmembrane region" description="Helical" evidence="2">
    <location>
        <begin position="186"/>
        <end position="204"/>
    </location>
</feature>
<dbReference type="CDD" id="cd07185">
    <property type="entry name" value="OmpA_C-like"/>
    <property type="match status" value="1"/>
</dbReference>
<dbReference type="PANTHER" id="PTHR30329:SF21">
    <property type="entry name" value="LIPOPROTEIN YIAD-RELATED"/>
    <property type="match status" value="1"/>
</dbReference>
<feature type="transmembrane region" description="Helical" evidence="2">
    <location>
        <begin position="41"/>
        <end position="63"/>
    </location>
</feature>
<dbReference type="SUPFAM" id="SSF103088">
    <property type="entry name" value="OmpA-like"/>
    <property type="match status" value="1"/>
</dbReference>
<evidence type="ECO:0000259" key="3">
    <source>
        <dbReference type="PROSITE" id="PS51123"/>
    </source>
</evidence>
<dbReference type="AlphaFoldDB" id="A0AAW7TCQ6"/>
<organism evidence="4 5">
    <name type="scientific">Burkholderia vietnamiensis</name>
    <dbReference type="NCBI Taxonomy" id="60552"/>
    <lineage>
        <taxon>Bacteria</taxon>
        <taxon>Pseudomonadati</taxon>
        <taxon>Pseudomonadota</taxon>
        <taxon>Betaproteobacteria</taxon>
        <taxon>Burkholderiales</taxon>
        <taxon>Burkholderiaceae</taxon>
        <taxon>Burkholderia</taxon>
        <taxon>Burkholderia cepacia complex</taxon>
    </lineage>
</organism>
<dbReference type="EMBL" id="JAUJRV010000031">
    <property type="protein sequence ID" value="MDN7798513.1"/>
    <property type="molecule type" value="Genomic_DNA"/>
</dbReference>
<accession>A0AAW7TCQ6</accession>
<dbReference type="PROSITE" id="PS51123">
    <property type="entry name" value="OMPA_2"/>
    <property type="match status" value="1"/>
</dbReference>
<reference evidence="4" key="1">
    <citation type="submission" date="2023-07" db="EMBL/GenBank/DDBJ databases">
        <title>A collection of bacterial strains from the Burkholderia cepacia Research Laboratory and Repository.</title>
        <authorList>
            <person name="Lipuma J."/>
            <person name="Spilker T."/>
            <person name="Caverly L."/>
        </authorList>
    </citation>
    <scope>NUCLEOTIDE SEQUENCE</scope>
    <source>
        <strain evidence="4">AU44268</strain>
    </source>
</reference>
<proteinExistence type="predicted"/>
<feature type="domain" description="OmpA-like" evidence="3">
    <location>
        <begin position="357"/>
        <end position="492"/>
    </location>
</feature>
<keyword evidence="2" id="KW-0812">Transmembrane</keyword>
<feature type="transmembrane region" description="Helical" evidence="2">
    <location>
        <begin position="75"/>
        <end position="108"/>
    </location>
</feature>
<evidence type="ECO:0000256" key="2">
    <source>
        <dbReference type="SAM" id="Phobius"/>
    </source>
</evidence>
<dbReference type="InterPro" id="IPR006665">
    <property type="entry name" value="OmpA-like"/>
</dbReference>
<feature type="transmembrane region" description="Helical" evidence="2">
    <location>
        <begin position="225"/>
        <end position="247"/>
    </location>
</feature>
<dbReference type="RefSeq" id="WP_198108622.1">
    <property type="nucleotide sequence ID" value="NZ_JAEDWX010000012.1"/>
</dbReference>
<dbReference type="InterPro" id="IPR036737">
    <property type="entry name" value="OmpA-like_sf"/>
</dbReference>